<comment type="catalytic activity">
    <reaction evidence="9">
        <text>(R)-2-hydroxyglutarate + NAD(+) = 2-oxoglutarate + NADH + H(+)</text>
        <dbReference type="Rhea" id="RHEA:49612"/>
        <dbReference type="ChEBI" id="CHEBI:15378"/>
        <dbReference type="ChEBI" id="CHEBI:15801"/>
        <dbReference type="ChEBI" id="CHEBI:16810"/>
        <dbReference type="ChEBI" id="CHEBI:57540"/>
        <dbReference type="ChEBI" id="CHEBI:57945"/>
        <dbReference type="EC" id="1.1.1.399"/>
    </reaction>
</comment>
<dbReference type="Proteomes" id="UP000661077">
    <property type="component" value="Unassembled WGS sequence"/>
</dbReference>
<dbReference type="Pfam" id="PF02826">
    <property type="entry name" value="2-Hacid_dh_C"/>
    <property type="match status" value="1"/>
</dbReference>
<dbReference type="EC" id="1.1.1.95" evidence="4"/>
<evidence type="ECO:0000256" key="5">
    <source>
        <dbReference type="ARBA" id="ARBA00021582"/>
    </source>
</evidence>
<evidence type="ECO:0000256" key="10">
    <source>
        <dbReference type="ARBA" id="ARBA00048731"/>
    </source>
</evidence>
<evidence type="ECO:0000256" key="3">
    <source>
        <dbReference type="ARBA" id="ARBA00013001"/>
    </source>
</evidence>
<evidence type="ECO:0000256" key="9">
    <source>
        <dbReference type="ARBA" id="ARBA00048126"/>
    </source>
</evidence>
<dbReference type="InterPro" id="IPR006140">
    <property type="entry name" value="D-isomer_DH_NAD-bd"/>
</dbReference>
<dbReference type="InterPro" id="IPR029752">
    <property type="entry name" value="D-isomer_DH_CS1"/>
</dbReference>
<dbReference type="RefSeq" id="WP_203167364.1">
    <property type="nucleotide sequence ID" value="NZ_JAEVLS010000002.1"/>
</dbReference>
<dbReference type="CDD" id="cd04901">
    <property type="entry name" value="ACT_3PGDH"/>
    <property type="match status" value="1"/>
</dbReference>
<evidence type="ECO:0000259" key="12">
    <source>
        <dbReference type="PROSITE" id="PS51671"/>
    </source>
</evidence>
<feature type="domain" description="ACT" evidence="12">
    <location>
        <begin position="320"/>
        <end position="388"/>
    </location>
</feature>
<evidence type="ECO:0000256" key="6">
    <source>
        <dbReference type="ARBA" id="ARBA00023002"/>
    </source>
</evidence>
<dbReference type="EC" id="1.1.1.399" evidence="3"/>
<dbReference type="InterPro" id="IPR006139">
    <property type="entry name" value="D-isomer_2_OHA_DH_cat_dom"/>
</dbReference>
<dbReference type="PROSITE" id="PS00065">
    <property type="entry name" value="D_2_HYDROXYACID_DH_1"/>
    <property type="match status" value="1"/>
</dbReference>
<dbReference type="PANTHER" id="PTHR42938:SF47">
    <property type="entry name" value="HYDROXYPYRUVATE REDUCTASE"/>
    <property type="match status" value="1"/>
</dbReference>
<keyword evidence="14" id="KW-1185">Reference proteome</keyword>
<keyword evidence="6 11" id="KW-0560">Oxidoreductase</keyword>
<evidence type="ECO:0000256" key="1">
    <source>
        <dbReference type="ARBA" id="ARBA00003800"/>
    </source>
</evidence>
<comment type="function">
    <text evidence="1">Catalyzes the reversible oxidation of 3-phospho-D-glycerate to 3-phosphonooxypyruvate, the first step of the phosphorylated L-serine biosynthesis pathway. Also catalyzes the reversible oxidation of 2-hydroxyglutarate to 2-oxoglutarate.</text>
</comment>
<keyword evidence="7" id="KW-0520">NAD</keyword>
<proteinExistence type="inferred from homology"/>
<protein>
    <recommendedName>
        <fullName evidence="5">D-3-phosphoglycerate dehydrogenase</fullName>
        <ecNumber evidence="3">1.1.1.399</ecNumber>
        <ecNumber evidence="4">1.1.1.95</ecNumber>
    </recommendedName>
    <alternativeName>
        <fullName evidence="8">2-oxoglutarate reductase</fullName>
    </alternativeName>
</protein>
<evidence type="ECO:0000256" key="4">
    <source>
        <dbReference type="ARBA" id="ARBA00013143"/>
    </source>
</evidence>
<sequence>MFRVLTLNNISVRGLERLPRDRYEVASALSDPDAVLVRSADMHSIDIPSSVIAVGRAGAGTNNIPVARLSELGVPVFNAPGANANAVKELVIAGLFLAARNICQAWDYARQLTGSDEEIDVAVEQGKKKFVGYELPGRTLGVIGLGAVGVEVANAAHLLGMRVLGFDPQITVQRAWQLSSGVEQALSLDDLFSRCDMVTVHVPLLEGTRGFVSAARLRLLKEKGVVLNFSRAGIVDESAILEALEAGKLGAYICDFPTRLLKNHPKVVALPHLGASTGEAEENCAIMVADTLKDFLENGNIRHSVNFPEAVLPRTPNATRLSIANENVPNMVGQISTALAQASLNIADLLNKSRGGLAYTLIDVDGSVATPVLEQIRKIEGVLNVRAL</sequence>
<evidence type="ECO:0000256" key="8">
    <source>
        <dbReference type="ARBA" id="ARBA00030455"/>
    </source>
</evidence>
<comment type="catalytic activity">
    <reaction evidence="10">
        <text>(2R)-3-phosphoglycerate + NAD(+) = 3-phosphooxypyruvate + NADH + H(+)</text>
        <dbReference type="Rhea" id="RHEA:12641"/>
        <dbReference type="ChEBI" id="CHEBI:15378"/>
        <dbReference type="ChEBI" id="CHEBI:18110"/>
        <dbReference type="ChEBI" id="CHEBI:57540"/>
        <dbReference type="ChEBI" id="CHEBI:57945"/>
        <dbReference type="ChEBI" id="CHEBI:58272"/>
        <dbReference type="EC" id="1.1.1.95"/>
    </reaction>
</comment>
<dbReference type="SUPFAM" id="SSF52283">
    <property type="entry name" value="Formate/glycerate dehydrogenase catalytic domain-like"/>
    <property type="match status" value="1"/>
</dbReference>
<dbReference type="InterPro" id="IPR002912">
    <property type="entry name" value="ACT_dom"/>
</dbReference>
<evidence type="ECO:0000313" key="13">
    <source>
        <dbReference type="EMBL" id="MBM0105315.1"/>
    </source>
</evidence>
<dbReference type="PROSITE" id="PS51671">
    <property type="entry name" value="ACT"/>
    <property type="match status" value="1"/>
</dbReference>
<dbReference type="InterPro" id="IPR036291">
    <property type="entry name" value="NAD(P)-bd_dom_sf"/>
</dbReference>
<dbReference type="SUPFAM" id="SSF51735">
    <property type="entry name" value="NAD(P)-binding Rossmann-fold domains"/>
    <property type="match status" value="1"/>
</dbReference>
<evidence type="ECO:0000256" key="7">
    <source>
        <dbReference type="ARBA" id="ARBA00023027"/>
    </source>
</evidence>
<dbReference type="PANTHER" id="PTHR42938">
    <property type="entry name" value="FORMATE DEHYDROGENASE 1"/>
    <property type="match status" value="1"/>
</dbReference>
<accession>A0ABS1WWG3</accession>
<evidence type="ECO:0000313" key="14">
    <source>
        <dbReference type="Proteomes" id="UP000661077"/>
    </source>
</evidence>
<comment type="similarity">
    <text evidence="11">Belongs to the D-isomer specific 2-hydroxyacid dehydrogenase family.</text>
</comment>
<dbReference type="Pfam" id="PF00389">
    <property type="entry name" value="2-Hacid_dh"/>
    <property type="match status" value="1"/>
</dbReference>
<dbReference type="CDD" id="cd12174">
    <property type="entry name" value="PGDH_like_3"/>
    <property type="match status" value="1"/>
</dbReference>
<gene>
    <name evidence="13" type="ORF">JM946_11170</name>
</gene>
<dbReference type="InterPro" id="IPR045865">
    <property type="entry name" value="ACT-like_dom_sf"/>
</dbReference>
<organism evidence="13 14">
    <name type="scientific">Steroidobacter gossypii</name>
    <dbReference type="NCBI Taxonomy" id="2805490"/>
    <lineage>
        <taxon>Bacteria</taxon>
        <taxon>Pseudomonadati</taxon>
        <taxon>Pseudomonadota</taxon>
        <taxon>Gammaproteobacteria</taxon>
        <taxon>Steroidobacterales</taxon>
        <taxon>Steroidobacteraceae</taxon>
        <taxon>Steroidobacter</taxon>
    </lineage>
</organism>
<comment type="caution">
    <text evidence="13">The sequence shown here is derived from an EMBL/GenBank/DDBJ whole genome shotgun (WGS) entry which is preliminary data.</text>
</comment>
<evidence type="ECO:0000256" key="11">
    <source>
        <dbReference type="RuleBase" id="RU003719"/>
    </source>
</evidence>
<evidence type="ECO:0000256" key="2">
    <source>
        <dbReference type="ARBA" id="ARBA00005216"/>
    </source>
</evidence>
<dbReference type="Gene3D" id="3.40.50.720">
    <property type="entry name" value="NAD(P)-binding Rossmann-like Domain"/>
    <property type="match status" value="2"/>
</dbReference>
<dbReference type="EMBL" id="JAEVLS010000002">
    <property type="protein sequence ID" value="MBM0105315.1"/>
    <property type="molecule type" value="Genomic_DNA"/>
</dbReference>
<reference evidence="13 14" key="1">
    <citation type="journal article" date="2021" name="Int. J. Syst. Evol. Microbiol.">
        <title>Steroidobacter gossypii sp. nov., isolated from soil of cotton cropping field.</title>
        <authorList>
            <person name="Huang R."/>
            <person name="Yang S."/>
            <person name="Zhen C."/>
            <person name="Liu W."/>
        </authorList>
    </citation>
    <scope>NUCLEOTIDE SEQUENCE [LARGE SCALE GENOMIC DNA]</scope>
    <source>
        <strain evidence="13 14">S1-65</strain>
    </source>
</reference>
<name>A0ABS1WWG3_9GAMM</name>
<dbReference type="Gene3D" id="3.30.70.260">
    <property type="match status" value="1"/>
</dbReference>
<dbReference type="SUPFAM" id="SSF55021">
    <property type="entry name" value="ACT-like"/>
    <property type="match status" value="1"/>
</dbReference>
<comment type="pathway">
    <text evidence="2">Amino-acid biosynthesis; L-serine biosynthesis; L-serine from 3-phospho-D-glycerate: step 1/3.</text>
</comment>